<dbReference type="AlphaFoldDB" id="A0A7G5IJZ0"/>
<keyword evidence="3" id="KW-0732">Signal</keyword>
<dbReference type="GO" id="GO:0008239">
    <property type="term" value="F:dipeptidyl-peptidase activity"/>
    <property type="evidence" value="ECO:0007669"/>
    <property type="project" value="TreeGrafter"/>
</dbReference>
<dbReference type="RefSeq" id="WP_182297505.1">
    <property type="nucleotide sequence ID" value="NZ_CP059851.1"/>
</dbReference>
<accession>A0A7G5IJZ0</accession>
<gene>
    <name evidence="6" type="ORF">H3309_04110</name>
</gene>
<evidence type="ECO:0000259" key="5">
    <source>
        <dbReference type="Pfam" id="PF00930"/>
    </source>
</evidence>
<protein>
    <submittedName>
        <fullName evidence="6">DPP IV N-terminal domain-containing protein</fullName>
    </submittedName>
</protein>
<dbReference type="InterPro" id="IPR050278">
    <property type="entry name" value="Serine_Prot_S9B/DPPIV"/>
</dbReference>
<feature type="domain" description="Peptidase S9 prolyl oligopeptidase catalytic" evidence="4">
    <location>
        <begin position="537"/>
        <end position="733"/>
    </location>
</feature>
<dbReference type="InterPro" id="IPR029058">
    <property type="entry name" value="AB_hydrolase_fold"/>
</dbReference>
<dbReference type="InterPro" id="IPR002469">
    <property type="entry name" value="Peptidase_S9B_N"/>
</dbReference>
<dbReference type="PANTHER" id="PTHR11731">
    <property type="entry name" value="PROTEASE FAMILY S9B,C DIPEPTIDYL-PEPTIDASE IV-RELATED"/>
    <property type="match status" value="1"/>
</dbReference>
<evidence type="ECO:0000256" key="1">
    <source>
        <dbReference type="ARBA" id="ARBA00022670"/>
    </source>
</evidence>
<dbReference type="Gene3D" id="2.140.10.30">
    <property type="entry name" value="Dipeptidylpeptidase IV, N-terminal domain"/>
    <property type="match status" value="1"/>
</dbReference>
<evidence type="ECO:0000313" key="7">
    <source>
        <dbReference type="Proteomes" id="UP000515292"/>
    </source>
</evidence>
<name>A0A7G5IJZ0_9SPHN</name>
<evidence type="ECO:0000259" key="4">
    <source>
        <dbReference type="Pfam" id="PF00326"/>
    </source>
</evidence>
<dbReference type="Pfam" id="PF00326">
    <property type="entry name" value="Peptidase_S9"/>
    <property type="match status" value="1"/>
</dbReference>
<dbReference type="GO" id="GO:0004252">
    <property type="term" value="F:serine-type endopeptidase activity"/>
    <property type="evidence" value="ECO:0007669"/>
    <property type="project" value="InterPro"/>
</dbReference>
<dbReference type="InterPro" id="IPR001375">
    <property type="entry name" value="Peptidase_S9_cat"/>
</dbReference>
<reference evidence="6 7" key="1">
    <citation type="submission" date="2020-07" db="EMBL/GenBank/DDBJ databases">
        <title>Complete genome sequence for Sandaracinobacter sp. M6.</title>
        <authorList>
            <person name="Tang Y."/>
            <person name="Liu Q."/>
            <person name="Guo Z."/>
            <person name="Lei P."/>
            <person name="Huang B."/>
        </authorList>
    </citation>
    <scope>NUCLEOTIDE SEQUENCE [LARGE SCALE GENOMIC DNA]</scope>
    <source>
        <strain evidence="6 7">M6</strain>
    </source>
</reference>
<dbReference type="PROSITE" id="PS00708">
    <property type="entry name" value="PRO_ENDOPEP_SER"/>
    <property type="match status" value="1"/>
</dbReference>
<dbReference type="Gene3D" id="3.40.50.1820">
    <property type="entry name" value="alpha/beta hydrolase"/>
    <property type="match status" value="1"/>
</dbReference>
<dbReference type="Proteomes" id="UP000515292">
    <property type="component" value="Chromosome"/>
</dbReference>
<keyword evidence="7" id="KW-1185">Reference proteome</keyword>
<dbReference type="KEGG" id="sand:H3309_04110"/>
<evidence type="ECO:0000256" key="3">
    <source>
        <dbReference type="SAM" id="SignalP"/>
    </source>
</evidence>
<dbReference type="InterPro" id="IPR002471">
    <property type="entry name" value="Pept_S9_AS"/>
</dbReference>
<sequence length="735" mass="80498">MKAHWIIALAMLATSAPTLAIAEALTLERVFANPPLAGAAPRAPAISPDGRMVTVLKSRADDQLRSDLWVTDVATGEQKMLVDSLKLSPAPAALSEAELQRRERARIAGARGITDYRWAPDSRRLLVPLDGDIWLASLDGTAQRLTRSAESETDAKVSPRGGFVSYVRGANLYVHDLTAERAITTEGAGPVSYGSAEFVAQEEMKRNTGYWWSPDDRRIAVARVDETPVRIATRAAIGAAGTAVTQQRYPFAGTPNALVTLEIRGVSGGAPVKVDLGPDPDIYLARVDWLDAATLVVQRQSRDQKRLDLLAVDATTGAARLLFSETSRTFLNLHDGLRPLATPGHFLWLSERDGFQHLYRWNGKRLIPITRGPWVVDEVEAVDEAAGLAFVSGFFDTVLEKSLYAVRLDGKGSPRRLTQPGGWAESVMDKAGTVALVTRSTPDQPPQVALVDRNGQHRLWVTENAVASTPYAPFLAAHRTPVFGTLPAADGQAMHYMLLTPPNMTPGTRHPVFFEVYAGPGVQRVSRQWGRSTPLHQWLAQQGWVVFMLDNRGTTNRGVAFESPLYRQIGTLEVTDQLAALDWLKAQPFVDPTKVALYGWSYGGYMTLRLLTQAPTAFAAGVSGAPVTDWTLYDTHYTERYLGNPGTDMAPYSASNVVKDAARISRPLLLIHGLADDNVVFDNSARMMAAMQASGIRFDTMVYPGQTHAIRDPALATHMWRGIMDFLDRTVKNRP</sequence>
<dbReference type="Pfam" id="PF00930">
    <property type="entry name" value="DPPIV_N"/>
    <property type="match status" value="1"/>
</dbReference>
<dbReference type="GO" id="GO:0006508">
    <property type="term" value="P:proteolysis"/>
    <property type="evidence" value="ECO:0007669"/>
    <property type="project" value="UniProtKB-KW"/>
</dbReference>
<proteinExistence type="predicted"/>
<feature type="signal peptide" evidence="3">
    <location>
        <begin position="1"/>
        <end position="20"/>
    </location>
</feature>
<dbReference type="SUPFAM" id="SSF53474">
    <property type="entry name" value="alpha/beta-Hydrolases"/>
    <property type="match status" value="1"/>
</dbReference>
<dbReference type="PANTHER" id="PTHR11731:SF193">
    <property type="entry name" value="DIPEPTIDYL PEPTIDASE 9"/>
    <property type="match status" value="1"/>
</dbReference>
<keyword evidence="2" id="KW-0378">Hydrolase</keyword>
<keyword evidence="1" id="KW-0645">Protease</keyword>
<dbReference type="EMBL" id="CP059851">
    <property type="protein sequence ID" value="QMW23682.1"/>
    <property type="molecule type" value="Genomic_DNA"/>
</dbReference>
<feature type="domain" description="Dipeptidylpeptidase IV N-terminal" evidence="5">
    <location>
        <begin position="142"/>
        <end position="446"/>
    </location>
</feature>
<dbReference type="SUPFAM" id="SSF82171">
    <property type="entry name" value="DPP6 N-terminal domain-like"/>
    <property type="match status" value="1"/>
</dbReference>
<evidence type="ECO:0000313" key="6">
    <source>
        <dbReference type="EMBL" id="QMW23682.1"/>
    </source>
</evidence>
<evidence type="ECO:0000256" key="2">
    <source>
        <dbReference type="ARBA" id="ARBA00022801"/>
    </source>
</evidence>
<organism evidence="6 7">
    <name type="scientific">Sandaracinobacteroides saxicola</name>
    <dbReference type="NCBI Taxonomy" id="2759707"/>
    <lineage>
        <taxon>Bacteria</taxon>
        <taxon>Pseudomonadati</taxon>
        <taxon>Pseudomonadota</taxon>
        <taxon>Alphaproteobacteria</taxon>
        <taxon>Sphingomonadales</taxon>
        <taxon>Sphingosinicellaceae</taxon>
        <taxon>Sandaracinobacteroides</taxon>
    </lineage>
</organism>
<feature type="chain" id="PRO_5028865033" evidence="3">
    <location>
        <begin position="21"/>
        <end position="735"/>
    </location>
</feature>